<accession>A0AA41E9G3</accession>
<feature type="compositionally biased region" description="Polar residues" evidence="1">
    <location>
        <begin position="386"/>
        <end position="401"/>
    </location>
</feature>
<evidence type="ECO:0000313" key="3">
    <source>
        <dbReference type="Proteomes" id="UP000682266"/>
    </source>
</evidence>
<evidence type="ECO:0000313" key="2">
    <source>
        <dbReference type="EMBL" id="MBR8130768.1"/>
    </source>
</evidence>
<proteinExistence type="predicted"/>
<organism evidence="2 3">
    <name type="scientific">Burkholderia ambifaria</name>
    <dbReference type="NCBI Taxonomy" id="152480"/>
    <lineage>
        <taxon>Bacteria</taxon>
        <taxon>Pseudomonadati</taxon>
        <taxon>Pseudomonadota</taxon>
        <taxon>Betaproteobacteria</taxon>
        <taxon>Burkholderiales</taxon>
        <taxon>Burkholderiaceae</taxon>
        <taxon>Burkholderia</taxon>
        <taxon>Burkholderia cepacia complex</taxon>
    </lineage>
</organism>
<dbReference type="Proteomes" id="UP000682266">
    <property type="component" value="Unassembled WGS sequence"/>
</dbReference>
<comment type="caution">
    <text evidence="2">The sequence shown here is derived from an EMBL/GenBank/DDBJ whole genome shotgun (WGS) entry which is preliminary data.</text>
</comment>
<name>A0AA41E9G3_9BURK</name>
<dbReference type="EMBL" id="JAGSVG010000015">
    <property type="protein sequence ID" value="MBR8130768.1"/>
    <property type="molecule type" value="Genomic_DNA"/>
</dbReference>
<feature type="region of interest" description="Disordered" evidence="1">
    <location>
        <begin position="378"/>
        <end position="417"/>
    </location>
</feature>
<protein>
    <submittedName>
        <fullName evidence="2">Uncharacterized protein</fullName>
    </submittedName>
</protein>
<dbReference type="RefSeq" id="WP_105787732.1">
    <property type="nucleotide sequence ID" value="NZ_CADERF010000018.1"/>
</dbReference>
<feature type="region of interest" description="Disordered" evidence="1">
    <location>
        <begin position="1"/>
        <end position="70"/>
    </location>
</feature>
<gene>
    <name evidence="2" type="ORF">KDW93_17650</name>
</gene>
<dbReference type="AlphaFoldDB" id="A0AA41E9G3"/>
<feature type="compositionally biased region" description="Low complexity" evidence="1">
    <location>
        <begin position="20"/>
        <end position="39"/>
    </location>
</feature>
<evidence type="ECO:0000256" key="1">
    <source>
        <dbReference type="SAM" id="MobiDB-lite"/>
    </source>
</evidence>
<sequence>MNSSFNEIHEQFGTFSFNDAPPAGSAEAAPAPPASSSSAHVEQPALASLAPRKSSGRLGGMAAQAGEKTSAGRTKLIMTKVAHLRNEGTLERLSPAEHAVVDGGFLLAKHVRAISICMDVMKAGCSFCHAGEWTLKKIALGAEAKGHDTLDKTLKPATMRAAFPHDSRYAIEAEHHGLFGHVASLDPARHSAHLVMGREAAALEFSTDEREEALFSEFVWTSGQRVEYPVDLDRMEESLEPLKRVPHWARLPLTGDYDLHDLFSVGGRPHSVPSNSGEESSLISAINAAISAADPELRPVNQSHMKLVKHGPQVNYVGFTLAEERDAPLNRSVAEPRFPVAMYVANSDWTIVNNREELDALYKKHNVAMKQSWTPRGSISFEGPDNNVTMTRRSSTATTGSDMPRRPSRANTVDLAE</sequence>
<reference evidence="2" key="1">
    <citation type="submission" date="2021-04" db="EMBL/GenBank/DDBJ databases">
        <title>A collection of bacterial strains from the Burkholderia cepacia Research Laboratory and Repository.</title>
        <authorList>
            <person name="Lipuma J."/>
            <person name="Spilker T."/>
        </authorList>
    </citation>
    <scope>NUCLEOTIDE SEQUENCE</scope>
    <source>
        <strain evidence="2">AU36012</strain>
    </source>
</reference>